<dbReference type="AlphaFoldDB" id="A0A3B4Z984"/>
<keyword evidence="3 6" id="KW-0732">Signal</keyword>
<comment type="subcellular location">
    <subcellularLocation>
        <location evidence="1">Virion</location>
    </subcellularLocation>
</comment>
<evidence type="ECO:0000256" key="3">
    <source>
        <dbReference type="ARBA" id="ARBA00022729"/>
    </source>
</evidence>
<dbReference type="CDD" id="cd00033">
    <property type="entry name" value="CCP"/>
    <property type="match status" value="2"/>
</dbReference>
<feature type="domain" description="Sushi" evidence="7">
    <location>
        <begin position="154"/>
        <end position="212"/>
    </location>
</feature>
<dbReference type="PANTHER" id="PTHR45785">
    <property type="entry name" value="COMPLEMENT FACTOR H-RELATED"/>
    <property type="match status" value="1"/>
</dbReference>
<evidence type="ECO:0000256" key="1">
    <source>
        <dbReference type="ARBA" id="ARBA00004328"/>
    </source>
</evidence>
<dbReference type="PANTHER" id="PTHR45785:SF2">
    <property type="entry name" value="COMPLEMENT FACTOR H-RELATED"/>
    <property type="match status" value="1"/>
</dbReference>
<dbReference type="Ensembl" id="ENSSPAT00000004039.1">
    <property type="protein sequence ID" value="ENSSPAP00000003956.1"/>
    <property type="gene ID" value="ENSSPAG00000003060.1"/>
</dbReference>
<dbReference type="SUPFAM" id="SSF57535">
    <property type="entry name" value="Complement control module/SCR domain"/>
    <property type="match status" value="3"/>
</dbReference>
<protein>
    <recommendedName>
        <fullName evidence="7">Sushi domain-containing protein</fullName>
    </recommendedName>
</protein>
<dbReference type="GeneTree" id="ENSGT00940000154967"/>
<organism evidence="8">
    <name type="scientific">Stegastes partitus</name>
    <name type="common">bicolor damselfish</name>
    <dbReference type="NCBI Taxonomy" id="144197"/>
    <lineage>
        <taxon>Eukaryota</taxon>
        <taxon>Metazoa</taxon>
        <taxon>Chordata</taxon>
        <taxon>Craniata</taxon>
        <taxon>Vertebrata</taxon>
        <taxon>Euteleostomi</taxon>
        <taxon>Actinopterygii</taxon>
        <taxon>Neopterygii</taxon>
        <taxon>Teleostei</taxon>
        <taxon>Neoteleostei</taxon>
        <taxon>Acanthomorphata</taxon>
        <taxon>Ovalentaria</taxon>
        <taxon>Pomacentridae</taxon>
        <taxon>Stegastes</taxon>
    </lineage>
</organism>
<dbReference type="InterPro" id="IPR000436">
    <property type="entry name" value="Sushi_SCR_CCP_dom"/>
</dbReference>
<evidence type="ECO:0000256" key="5">
    <source>
        <dbReference type="PROSITE-ProRule" id="PRU00302"/>
    </source>
</evidence>
<evidence type="ECO:0000313" key="8">
    <source>
        <dbReference type="Ensembl" id="ENSSPAP00000003956.1"/>
    </source>
</evidence>
<dbReference type="Gene3D" id="2.10.70.10">
    <property type="entry name" value="Complement Module, domain 1"/>
    <property type="match status" value="3"/>
</dbReference>
<keyword evidence="4 5" id="KW-1015">Disulfide bond</keyword>
<name>A0A3B4Z984_9TELE</name>
<dbReference type="STRING" id="144197.ENSSPAP00000003956"/>
<keyword evidence="2 5" id="KW-0768">Sushi</keyword>
<dbReference type="PROSITE" id="PS50923">
    <property type="entry name" value="SUSHI"/>
    <property type="match status" value="3"/>
</dbReference>
<sequence>MSDGEIKSFYVFVHSGCELLVLTVCLAHLFVTVSAQEEEQPCLAPQLDGGCLIPRRQTYPHESKLHYTCGEGQKPPVEGWWATSTCENGKWSPEPQCMGKCSVTSHNPTIEETGDRIYREDTRNYETELTKTNSNCSIPKIEFFFFSSFPTDETACLPPTIPNGKYIENQNGWYAEHHNLMVTCHDGYELKGNSGRSRCINGTWSSLPVCESKCGRVPIVRHGVLMRSERNSLTYECQSYYKRVGPDTVVCYGDGTWSEVPTCIAAFCSVITDALPHLYPAGVKLLEEGSNEKMLCKPHPDWWTNHYSLVHCINGQVRYSKCKFSFLYGRKGDKIQPAE</sequence>
<dbReference type="Pfam" id="PF00084">
    <property type="entry name" value="Sushi"/>
    <property type="match status" value="3"/>
</dbReference>
<feature type="disulfide bond" evidence="5">
    <location>
        <begin position="156"/>
        <end position="199"/>
    </location>
</feature>
<dbReference type="InterPro" id="IPR051503">
    <property type="entry name" value="ComplSys_Reg/VirEntry_Med"/>
</dbReference>
<feature type="domain" description="Sushi" evidence="7">
    <location>
        <begin position="231"/>
        <end position="265"/>
    </location>
</feature>
<feature type="domain" description="Sushi" evidence="7">
    <location>
        <begin position="40"/>
        <end position="99"/>
    </location>
</feature>
<evidence type="ECO:0000259" key="7">
    <source>
        <dbReference type="PROSITE" id="PS50923"/>
    </source>
</evidence>
<accession>A0A3B4Z984</accession>
<evidence type="ECO:0000256" key="2">
    <source>
        <dbReference type="ARBA" id="ARBA00022659"/>
    </source>
</evidence>
<dbReference type="InterPro" id="IPR035976">
    <property type="entry name" value="Sushi/SCR/CCP_sf"/>
</dbReference>
<evidence type="ECO:0000256" key="6">
    <source>
        <dbReference type="SAM" id="SignalP"/>
    </source>
</evidence>
<feature type="signal peptide" evidence="6">
    <location>
        <begin position="1"/>
        <end position="35"/>
    </location>
</feature>
<feature type="chain" id="PRO_5017485196" description="Sushi domain-containing protein" evidence="6">
    <location>
        <begin position="36"/>
        <end position="339"/>
    </location>
</feature>
<evidence type="ECO:0000256" key="4">
    <source>
        <dbReference type="ARBA" id="ARBA00023157"/>
    </source>
</evidence>
<comment type="caution">
    <text evidence="5">Lacks conserved residue(s) required for the propagation of feature annotation.</text>
</comment>
<reference evidence="8" key="1">
    <citation type="submission" date="2023-09" db="UniProtKB">
        <authorList>
            <consortium name="Ensembl"/>
        </authorList>
    </citation>
    <scope>IDENTIFICATION</scope>
</reference>
<dbReference type="SMART" id="SM00032">
    <property type="entry name" value="CCP"/>
    <property type="match status" value="3"/>
</dbReference>
<proteinExistence type="predicted"/>